<dbReference type="SUPFAM" id="SSF52172">
    <property type="entry name" value="CheY-like"/>
    <property type="match status" value="1"/>
</dbReference>
<dbReference type="InterPro" id="IPR050469">
    <property type="entry name" value="Diguanylate_Cyclase"/>
</dbReference>
<dbReference type="FunFam" id="3.30.70.270:FF:000001">
    <property type="entry name" value="Diguanylate cyclase domain protein"/>
    <property type="match status" value="1"/>
</dbReference>
<protein>
    <recommendedName>
        <fullName evidence="1">diguanylate cyclase</fullName>
        <ecNumber evidence="1">2.7.7.65</ecNumber>
    </recommendedName>
</protein>
<dbReference type="PROSITE" id="PS50887">
    <property type="entry name" value="GGDEF"/>
    <property type="match status" value="1"/>
</dbReference>
<reference evidence="6" key="1">
    <citation type="submission" date="2020-10" db="EMBL/GenBank/DDBJ databases">
        <title>Connecting structure to function with the recovery of over 1000 high-quality activated sludge metagenome-assembled genomes encoding full-length rRNA genes using long-read sequencing.</title>
        <authorList>
            <person name="Singleton C.M."/>
            <person name="Petriglieri F."/>
            <person name="Kristensen J.M."/>
            <person name="Kirkegaard R.H."/>
            <person name="Michaelsen T.Y."/>
            <person name="Andersen M.H."/>
            <person name="Karst S.M."/>
            <person name="Dueholm M.S."/>
            <person name="Nielsen P.H."/>
            <person name="Albertsen M."/>
        </authorList>
    </citation>
    <scope>NUCLEOTIDE SEQUENCE</scope>
    <source>
        <strain evidence="6">Bjer_18-Q3-R1-45_BAT3C.347</strain>
    </source>
</reference>
<dbReference type="Proteomes" id="UP000807785">
    <property type="component" value="Unassembled WGS sequence"/>
</dbReference>
<evidence type="ECO:0000256" key="1">
    <source>
        <dbReference type="ARBA" id="ARBA00012528"/>
    </source>
</evidence>
<evidence type="ECO:0000256" key="3">
    <source>
        <dbReference type="PROSITE-ProRule" id="PRU00169"/>
    </source>
</evidence>
<dbReference type="CDD" id="cd17574">
    <property type="entry name" value="REC_OmpR"/>
    <property type="match status" value="1"/>
</dbReference>
<dbReference type="Pfam" id="PF00072">
    <property type="entry name" value="Response_reg"/>
    <property type="match status" value="1"/>
</dbReference>
<dbReference type="InterPro" id="IPR043128">
    <property type="entry name" value="Rev_trsase/Diguanyl_cyclase"/>
</dbReference>
<comment type="caution">
    <text evidence="6">The sequence shown here is derived from an EMBL/GenBank/DDBJ whole genome shotgun (WGS) entry which is preliminary data.</text>
</comment>
<accession>A0A9D7E4G9</accession>
<feature type="domain" description="Response regulatory" evidence="4">
    <location>
        <begin position="2"/>
        <end position="119"/>
    </location>
</feature>
<dbReference type="EC" id="2.7.7.65" evidence="1"/>
<dbReference type="PANTHER" id="PTHR45138:SF9">
    <property type="entry name" value="DIGUANYLATE CYCLASE DGCM-RELATED"/>
    <property type="match status" value="1"/>
</dbReference>
<dbReference type="InterPro" id="IPR001789">
    <property type="entry name" value="Sig_transdc_resp-reg_receiver"/>
</dbReference>
<dbReference type="PROSITE" id="PS50110">
    <property type="entry name" value="RESPONSE_REGULATORY"/>
    <property type="match status" value="1"/>
</dbReference>
<comment type="catalytic activity">
    <reaction evidence="2">
        <text>2 GTP = 3',3'-c-di-GMP + 2 diphosphate</text>
        <dbReference type="Rhea" id="RHEA:24898"/>
        <dbReference type="ChEBI" id="CHEBI:33019"/>
        <dbReference type="ChEBI" id="CHEBI:37565"/>
        <dbReference type="ChEBI" id="CHEBI:58805"/>
        <dbReference type="EC" id="2.7.7.65"/>
    </reaction>
</comment>
<evidence type="ECO:0000313" key="6">
    <source>
        <dbReference type="EMBL" id="MBK6973623.1"/>
    </source>
</evidence>
<dbReference type="SMART" id="SM00448">
    <property type="entry name" value="REC"/>
    <property type="match status" value="1"/>
</dbReference>
<feature type="modified residue" description="4-aspartylphosphate" evidence="3">
    <location>
        <position position="51"/>
    </location>
</feature>
<dbReference type="AlphaFoldDB" id="A0A9D7E4G9"/>
<evidence type="ECO:0000313" key="7">
    <source>
        <dbReference type="Proteomes" id="UP000807785"/>
    </source>
</evidence>
<dbReference type="GO" id="GO:0000160">
    <property type="term" value="P:phosphorelay signal transduction system"/>
    <property type="evidence" value="ECO:0007669"/>
    <property type="project" value="InterPro"/>
</dbReference>
<dbReference type="GO" id="GO:0052621">
    <property type="term" value="F:diguanylate cyclase activity"/>
    <property type="evidence" value="ECO:0007669"/>
    <property type="project" value="UniProtKB-EC"/>
</dbReference>
<evidence type="ECO:0000259" key="5">
    <source>
        <dbReference type="PROSITE" id="PS50887"/>
    </source>
</evidence>
<dbReference type="GO" id="GO:0005886">
    <property type="term" value="C:plasma membrane"/>
    <property type="evidence" value="ECO:0007669"/>
    <property type="project" value="TreeGrafter"/>
</dbReference>
<keyword evidence="3" id="KW-0597">Phosphoprotein</keyword>
<feature type="domain" description="GGDEF" evidence="5">
    <location>
        <begin position="176"/>
        <end position="315"/>
    </location>
</feature>
<dbReference type="CDD" id="cd01949">
    <property type="entry name" value="GGDEF"/>
    <property type="match status" value="1"/>
</dbReference>
<sequence length="315" mass="34956">MKALIIEDSRTSAALVAQQFERMGIETLIAHNGKDGIELFQRHRPQLVLLDVIMPEIDGFEVAQQIRRIEKPGEWTPIIFLSARDKDADLERGIIAGGDDYLRKPVSEVVLAAKVRAMQRILSMRNSLVALTTRLDEMNRDLVRLSTVDALTGIANRRRFDEVLYKEWRRAMRRQYPISLVMCDIDFFKQYNDAQGHQAGDECIRSVARSIEETLKRPGDLVARYGGEEFAAILPDTDFDGAQIVAESVRSAVAELGIPHGRSSVASRVTLSVGAATMVPARGVPATGERLVEAADKALYAAKSAGRNRVIVTQL</sequence>
<evidence type="ECO:0000259" key="4">
    <source>
        <dbReference type="PROSITE" id="PS50110"/>
    </source>
</evidence>
<dbReference type="SMART" id="SM00267">
    <property type="entry name" value="GGDEF"/>
    <property type="match status" value="1"/>
</dbReference>
<dbReference type="InterPro" id="IPR011006">
    <property type="entry name" value="CheY-like_superfamily"/>
</dbReference>
<dbReference type="PANTHER" id="PTHR45138">
    <property type="entry name" value="REGULATORY COMPONENTS OF SENSORY TRANSDUCTION SYSTEM"/>
    <property type="match status" value="1"/>
</dbReference>
<dbReference type="Gene3D" id="3.40.50.2300">
    <property type="match status" value="1"/>
</dbReference>
<proteinExistence type="predicted"/>
<evidence type="ECO:0000256" key="2">
    <source>
        <dbReference type="ARBA" id="ARBA00034247"/>
    </source>
</evidence>
<dbReference type="InterPro" id="IPR000160">
    <property type="entry name" value="GGDEF_dom"/>
</dbReference>
<dbReference type="GO" id="GO:0043709">
    <property type="term" value="P:cell adhesion involved in single-species biofilm formation"/>
    <property type="evidence" value="ECO:0007669"/>
    <property type="project" value="TreeGrafter"/>
</dbReference>
<organism evidence="6 7">
    <name type="scientific">Candidatus Methylophosphatis roskildensis</name>
    <dbReference type="NCBI Taxonomy" id="2899263"/>
    <lineage>
        <taxon>Bacteria</taxon>
        <taxon>Pseudomonadati</taxon>
        <taxon>Pseudomonadota</taxon>
        <taxon>Betaproteobacteria</taxon>
        <taxon>Nitrosomonadales</taxon>
        <taxon>Sterolibacteriaceae</taxon>
        <taxon>Candidatus Methylophosphatis</taxon>
    </lineage>
</organism>
<name>A0A9D7E4G9_9PROT</name>
<dbReference type="EMBL" id="JADJEV010000003">
    <property type="protein sequence ID" value="MBK6973623.1"/>
    <property type="molecule type" value="Genomic_DNA"/>
</dbReference>
<gene>
    <name evidence="6" type="ORF">IPH26_11995</name>
</gene>
<dbReference type="NCBIfam" id="TIGR00254">
    <property type="entry name" value="GGDEF"/>
    <property type="match status" value="1"/>
</dbReference>
<dbReference type="GO" id="GO:1902201">
    <property type="term" value="P:negative regulation of bacterial-type flagellum-dependent cell motility"/>
    <property type="evidence" value="ECO:0007669"/>
    <property type="project" value="TreeGrafter"/>
</dbReference>
<dbReference type="Gene3D" id="3.30.70.270">
    <property type="match status" value="1"/>
</dbReference>
<dbReference type="Pfam" id="PF00990">
    <property type="entry name" value="GGDEF"/>
    <property type="match status" value="1"/>
</dbReference>
<dbReference type="InterPro" id="IPR029787">
    <property type="entry name" value="Nucleotide_cyclase"/>
</dbReference>
<dbReference type="SUPFAM" id="SSF55073">
    <property type="entry name" value="Nucleotide cyclase"/>
    <property type="match status" value="1"/>
</dbReference>